<dbReference type="STRING" id="1054147.F4PUN4"/>
<proteinExistence type="predicted"/>
<keyword evidence="2" id="KW-1185">Reference proteome</keyword>
<accession>F4PUN4</accession>
<name>F4PUN4_CACFS</name>
<reference evidence="2" key="1">
    <citation type="journal article" date="2011" name="Genome Res.">
        <title>Phylogeny-wide analysis of social amoeba genomes highlights ancient origins for complex intercellular communication.</title>
        <authorList>
            <person name="Heidel A.J."/>
            <person name="Lawal H.M."/>
            <person name="Felder M."/>
            <person name="Schilde C."/>
            <person name="Helps N.R."/>
            <person name="Tunggal B."/>
            <person name="Rivero F."/>
            <person name="John U."/>
            <person name="Schleicher M."/>
            <person name="Eichinger L."/>
            <person name="Platzer M."/>
            <person name="Noegel A.A."/>
            <person name="Schaap P."/>
            <person name="Gloeckner G."/>
        </authorList>
    </citation>
    <scope>NUCLEOTIDE SEQUENCE [LARGE SCALE GENOMIC DNA]</scope>
    <source>
        <strain evidence="2">SH3</strain>
    </source>
</reference>
<sequence length="298" mass="34290">MITLNPSIRFDKELGSGFDICEIDRQCNDIFVQKGIEYLPCCPTIEEYNYSFTLLEVICDQKKQTIIYTSTIITEKKTLPSTPSPHSEIRQDMDEFRAQYGLHYVQSIEIGVRVKMIISLESNEQSVLRQVQEYCNGDFDQFITSIGPLIADSSLKAWFNGSIDGHPDNEAFKKLIPAKAKEFIRLLRTPGLSKQYKIPIRISVLPMPSKLHPLLAQLDFDIYQTKVNQIHANISKIEEMTTVLSKSKKTIQHILEDDNLSAYVETLYTKVSQFIRRLRVLHEDTVKLLKDKVDNILK</sequence>
<gene>
    <name evidence="1" type="ORF">DFA_01784</name>
</gene>
<dbReference type="EMBL" id="GL883010">
    <property type="protein sequence ID" value="EGG21898.1"/>
    <property type="molecule type" value="Genomic_DNA"/>
</dbReference>
<dbReference type="Proteomes" id="UP000007797">
    <property type="component" value="Unassembled WGS sequence"/>
</dbReference>
<dbReference type="PANTHER" id="PTHR47825:SF1">
    <property type="entry name" value="G DOMAIN-CONTAINING PROTEIN-RELATED"/>
    <property type="match status" value="1"/>
</dbReference>
<organism evidence="1 2">
    <name type="scientific">Cavenderia fasciculata</name>
    <name type="common">Slime mold</name>
    <name type="synonym">Dictyostelium fasciculatum</name>
    <dbReference type="NCBI Taxonomy" id="261658"/>
    <lineage>
        <taxon>Eukaryota</taxon>
        <taxon>Amoebozoa</taxon>
        <taxon>Evosea</taxon>
        <taxon>Eumycetozoa</taxon>
        <taxon>Dictyostelia</taxon>
        <taxon>Acytosteliales</taxon>
        <taxon>Cavenderiaceae</taxon>
        <taxon>Cavenderia</taxon>
    </lineage>
</organism>
<evidence type="ECO:0000313" key="2">
    <source>
        <dbReference type="Proteomes" id="UP000007797"/>
    </source>
</evidence>
<protein>
    <submittedName>
        <fullName evidence="1">Uncharacterized protein</fullName>
    </submittedName>
</protein>
<dbReference type="KEGG" id="dfa:DFA_01784"/>
<evidence type="ECO:0000313" key="1">
    <source>
        <dbReference type="EMBL" id="EGG21898.1"/>
    </source>
</evidence>
<dbReference type="AlphaFoldDB" id="F4PUN4"/>
<dbReference type="GeneID" id="14873917"/>
<dbReference type="RefSeq" id="XP_004359749.1">
    <property type="nucleotide sequence ID" value="XM_004359692.1"/>
</dbReference>
<dbReference type="PANTHER" id="PTHR47825">
    <property type="entry name" value="AAA_23 DOMAIN-CONTAINING PROTEIN"/>
    <property type="match status" value="1"/>
</dbReference>